<dbReference type="Proteomes" id="UP000078447">
    <property type="component" value="Unassembled WGS sequence"/>
</dbReference>
<feature type="transmembrane region" description="Helical" evidence="1">
    <location>
        <begin position="50"/>
        <end position="69"/>
    </location>
</feature>
<accession>A0ABX2VF54</accession>
<keyword evidence="1" id="KW-0472">Membrane</keyword>
<keyword evidence="3" id="KW-1185">Reference proteome</keyword>
<sequence>MAIFDGPSPLSIIMILAGLSQLAADLVFPAAEPHDERQEEIKRKSGHMSYALSIVYVFAMLMLFQWNVIEDIMKAFMYLLFIQVMTFPVMMFIYNRRS</sequence>
<evidence type="ECO:0000256" key="1">
    <source>
        <dbReference type="SAM" id="Phobius"/>
    </source>
</evidence>
<gene>
    <name evidence="2" type="ORF">A3783_06645</name>
</gene>
<protein>
    <submittedName>
        <fullName evidence="2">Uncharacterized protein</fullName>
    </submittedName>
</protein>
<reference evidence="2 3" key="1">
    <citation type="submission" date="2016-03" db="EMBL/GenBank/DDBJ databases">
        <authorList>
            <person name="Cho S.-Y."/>
            <person name="Lim S."/>
            <person name="Kim H."/>
            <person name="Soh E.H."/>
            <person name="Moon J.S."/>
        </authorList>
    </citation>
    <scope>NUCLEOTIDE SEQUENCE [LARGE SCALE GENOMIC DNA]</scope>
    <source>
        <strain evidence="2 3">KCTC 3810</strain>
    </source>
</reference>
<evidence type="ECO:0000313" key="3">
    <source>
        <dbReference type="Proteomes" id="UP000078447"/>
    </source>
</evidence>
<feature type="transmembrane region" description="Helical" evidence="1">
    <location>
        <begin position="12"/>
        <end position="30"/>
    </location>
</feature>
<keyword evidence="1" id="KW-1133">Transmembrane helix</keyword>
<evidence type="ECO:0000313" key="2">
    <source>
        <dbReference type="EMBL" id="OAN16306.1"/>
    </source>
</evidence>
<comment type="caution">
    <text evidence="2">The sequence shown here is derived from an EMBL/GenBank/DDBJ whole genome shotgun (WGS) entry which is preliminary data.</text>
</comment>
<keyword evidence="1" id="KW-0812">Transmembrane</keyword>
<proteinExistence type="predicted"/>
<name>A0ABX2VF54_9BACL</name>
<organism evidence="2 3">
    <name type="scientific">Exiguobacterium undae</name>
    <dbReference type="NCBI Taxonomy" id="169177"/>
    <lineage>
        <taxon>Bacteria</taxon>
        <taxon>Bacillati</taxon>
        <taxon>Bacillota</taxon>
        <taxon>Bacilli</taxon>
        <taxon>Bacillales</taxon>
        <taxon>Bacillales Family XII. Incertae Sedis</taxon>
        <taxon>Exiguobacterium</taxon>
    </lineage>
</organism>
<dbReference type="EMBL" id="LVVL01000001">
    <property type="protein sequence ID" value="OAN16306.1"/>
    <property type="molecule type" value="Genomic_DNA"/>
</dbReference>
<feature type="transmembrane region" description="Helical" evidence="1">
    <location>
        <begin position="75"/>
        <end position="94"/>
    </location>
</feature>